<proteinExistence type="predicted"/>
<dbReference type="EMBL" id="JAUNZN010000001">
    <property type="protein sequence ID" value="KAK4828595.1"/>
    <property type="molecule type" value="Genomic_DNA"/>
</dbReference>
<evidence type="ECO:0000313" key="1">
    <source>
        <dbReference type="EMBL" id="KAK4828595.1"/>
    </source>
</evidence>
<sequence length="385" mass="41762">MPRIVCPPSRVKMVSSDTSSFLQLTYLLSAIQGATGKCEHQNPQEQILCIGPDGALHAGDLSVQARKSVSAHIYVRSGISFTCESPEATELWNSCFQVPSHPFTHEQNDLSLEEKGAFVQLFSVKLQPTPDHYVSSLLCAWGNGMNSIGLSRDNPTLRLVGSGPAKFQGVWDGVSDALQQPPDAVIKEGGAVTLSHFQMGATCPYRPWYKQAQRKDTTLQLVVFSVEGEKAEDVSSGKSLRTNSRITSRAVGVWAIACPFQQILPQWMALAHLTVLRYTLIQVLRKLSTNFSVQKHKGGNTFVSDLFMALSTTGVRDVPAIVLTGIVESVAPARDEASGACGHTAGRQRNCLDSSVELGWFGKLDEHNVIVQCCGAVARVADDFS</sequence>
<name>A0AAN7PCJ6_MYCAM</name>
<dbReference type="SUPFAM" id="SSF48726">
    <property type="entry name" value="Immunoglobulin"/>
    <property type="match status" value="1"/>
</dbReference>
<accession>A0AAN7PCJ6</accession>
<protein>
    <submittedName>
        <fullName evidence="1">Uncharacterized protein</fullName>
    </submittedName>
</protein>
<keyword evidence="2" id="KW-1185">Reference proteome</keyword>
<dbReference type="AlphaFoldDB" id="A0AAN7PCJ6"/>
<comment type="caution">
    <text evidence="1">The sequence shown here is derived from an EMBL/GenBank/DDBJ whole genome shotgun (WGS) entry which is preliminary data.</text>
</comment>
<organism evidence="1 2">
    <name type="scientific">Mycteria americana</name>
    <name type="common">Wood stork</name>
    <dbReference type="NCBI Taxonomy" id="33587"/>
    <lineage>
        <taxon>Eukaryota</taxon>
        <taxon>Metazoa</taxon>
        <taxon>Chordata</taxon>
        <taxon>Craniata</taxon>
        <taxon>Vertebrata</taxon>
        <taxon>Euteleostomi</taxon>
        <taxon>Archelosauria</taxon>
        <taxon>Archosauria</taxon>
        <taxon>Dinosauria</taxon>
        <taxon>Saurischia</taxon>
        <taxon>Theropoda</taxon>
        <taxon>Coelurosauria</taxon>
        <taxon>Aves</taxon>
        <taxon>Neognathae</taxon>
        <taxon>Neoaves</taxon>
        <taxon>Aequornithes</taxon>
        <taxon>Ciconiiformes</taxon>
        <taxon>Ciconiidae</taxon>
        <taxon>Mycteria</taxon>
    </lineage>
</organism>
<reference evidence="1 2" key="1">
    <citation type="journal article" date="2023" name="J. Hered.">
        <title>Chromosome-level genome of the wood stork (Mycteria americana) provides insight into avian chromosome evolution.</title>
        <authorList>
            <person name="Flamio R. Jr."/>
            <person name="Ramstad K.M."/>
        </authorList>
    </citation>
    <scope>NUCLEOTIDE SEQUENCE [LARGE SCALE GENOMIC DNA]</scope>
    <source>
        <strain evidence="1">JAX WOST 10</strain>
    </source>
</reference>
<dbReference type="InterPro" id="IPR036179">
    <property type="entry name" value="Ig-like_dom_sf"/>
</dbReference>
<gene>
    <name evidence="1" type="ORF">QYF61_000047</name>
</gene>
<dbReference type="Proteomes" id="UP001333110">
    <property type="component" value="Unassembled WGS sequence"/>
</dbReference>
<evidence type="ECO:0000313" key="2">
    <source>
        <dbReference type="Proteomes" id="UP001333110"/>
    </source>
</evidence>